<evidence type="ECO:0000256" key="8">
    <source>
        <dbReference type="ARBA" id="ARBA00047776"/>
    </source>
</evidence>
<comment type="catalytic activity">
    <reaction evidence="8">
        <text>2 reduced [2Fe-2S]-[ferredoxin] + NADP(+) + H(+) = 2 oxidized [2Fe-2S]-[ferredoxin] + NADPH</text>
        <dbReference type="Rhea" id="RHEA:20125"/>
        <dbReference type="Rhea" id="RHEA-COMP:10000"/>
        <dbReference type="Rhea" id="RHEA-COMP:10001"/>
        <dbReference type="ChEBI" id="CHEBI:15378"/>
        <dbReference type="ChEBI" id="CHEBI:33737"/>
        <dbReference type="ChEBI" id="CHEBI:33738"/>
        <dbReference type="ChEBI" id="CHEBI:57783"/>
        <dbReference type="ChEBI" id="CHEBI:58349"/>
        <dbReference type="EC" id="1.18.1.2"/>
    </reaction>
</comment>
<comment type="similarity">
    <text evidence="2">Belongs to the ferredoxin--NADP reductase type 1 family.</text>
</comment>
<keyword evidence="4" id="KW-0285">Flavoprotein</keyword>
<dbReference type="PRINTS" id="PR00419">
    <property type="entry name" value="ADXRDTASE"/>
</dbReference>
<evidence type="ECO:0000259" key="11">
    <source>
        <dbReference type="Pfam" id="PF07992"/>
    </source>
</evidence>
<feature type="binding site" evidence="9">
    <location>
        <position position="70"/>
    </location>
    <ligand>
        <name>FAD</name>
        <dbReference type="ChEBI" id="CHEBI:57692"/>
    </ligand>
</feature>
<dbReference type="AlphaFoldDB" id="A0A418KGZ9"/>
<evidence type="ECO:0000256" key="7">
    <source>
        <dbReference type="ARBA" id="ARBA00023002"/>
    </source>
</evidence>
<evidence type="ECO:0000313" key="12">
    <source>
        <dbReference type="EMBL" id="RIQ11238.1"/>
    </source>
</evidence>
<evidence type="ECO:0000256" key="1">
    <source>
        <dbReference type="ARBA" id="ARBA00001974"/>
    </source>
</evidence>
<evidence type="ECO:0000256" key="10">
    <source>
        <dbReference type="PIRSR" id="PIRSR000362-2"/>
    </source>
</evidence>
<accession>A0A418KGZ9</accession>
<keyword evidence="7" id="KW-0560">Oxidoreductase</keyword>
<dbReference type="GO" id="GO:0004324">
    <property type="term" value="F:ferredoxin-NADP+ reductase activity"/>
    <property type="evidence" value="ECO:0007669"/>
    <property type="project" value="UniProtKB-EC"/>
</dbReference>
<feature type="binding site" evidence="9">
    <location>
        <position position="41"/>
    </location>
    <ligand>
        <name>FAD</name>
        <dbReference type="ChEBI" id="CHEBI:57692"/>
    </ligand>
</feature>
<feature type="domain" description="FAD/NAD(P)-binding" evidence="11">
    <location>
        <begin position="34"/>
        <end position="222"/>
    </location>
</feature>
<protein>
    <recommendedName>
        <fullName evidence="3">ferredoxin--NADP(+) reductase</fullName>
        <ecNumber evidence="3">1.18.1.2</ecNumber>
    </recommendedName>
</protein>
<dbReference type="InterPro" id="IPR021163">
    <property type="entry name" value="Ferredox_Rdtase_adrenod"/>
</dbReference>
<evidence type="ECO:0000256" key="5">
    <source>
        <dbReference type="ARBA" id="ARBA00022827"/>
    </source>
</evidence>
<feature type="binding site" evidence="9">
    <location>
        <position position="62"/>
    </location>
    <ligand>
        <name>FAD</name>
        <dbReference type="ChEBI" id="CHEBI:57692"/>
    </ligand>
</feature>
<name>A0A418KGZ9_9ACTN</name>
<feature type="binding site" evidence="10">
    <location>
        <position position="233"/>
    </location>
    <ligand>
        <name>NADP(+)</name>
        <dbReference type="ChEBI" id="CHEBI:58349"/>
    </ligand>
</feature>
<dbReference type="Pfam" id="PF07992">
    <property type="entry name" value="Pyr_redox_2"/>
    <property type="match status" value="1"/>
</dbReference>
<keyword evidence="5 9" id="KW-0274">FAD</keyword>
<evidence type="ECO:0000256" key="2">
    <source>
        <dbReference type="ARBA" id="ARBA00008312"/>
    </source>
</evidence>
<dbReference type="InterPro" id="IPR036188">
    <property type="entry name" value="FAD/NAD-bd_sf"/>
</dbReference>
<organism evidence="12 13">
    <name type="scientific">Jiangella rhizosphaerae</name>
    <dbReference type="NCBI Taxonomy" id="2293569"/>
    <lineage>
        <taxon>Bacteria</taxon>
        <taxon>Bacillati</taxon>
        <taxon>Actinomycetota</taxon>
        <taxon>Actinomycetes</taxon>
        <taxon>Jiangellales</taxon>
        <taxon>Jiangellaceae</taxon>
        <taxon>Jiangella</taxon>
    </lineage>
</organism>
<dbReference type="InterPro" id="IPR055275">
    <property type="entry name" value="Ferredox_Rdtase"/>
</dbReference>
<dbReference type="PANTHER" id="PTHR48467:SF1">
    <property type="entry name" value="GLUTAMATE SYNTHASE 1 [NADH], CHLOROPLASTIC-LIKE"/>
    <property type="match status" value="1"/>
</dbReference>
<keyword evidence="6 10" id="KW-0521">NADP</keyword>
<gene>
    <name evidence="12" type="ORF">DY240_29360</name>
</gene>
<keyword evidence="13" id="KW-1185">Reference proteome</keyword>
<dbReference type="InterPro" id="IPR023753">
    <property type="entry name" value="FAD/NAD-binding_dom"/>
</dbReference>
<dbReference type="Proteomes" id="UP000284057">
    <property type="component" value="Unassembled WGS sequence"/>
</dbReference>
<evidence type="ECO:0000256" key="3">
    <source>
        <dbReference type="ARBA" id="ARBA00013223"/>
    </source>
</evidence>
<evidence type="ECO:0000256" key="4">
    <source>
        <dbReference type="ARBA" id="ARBA00022630"/>
    </source>
</evidence>
<dbReference type="Gene3D" id="3.40.50.720">
    <property type="entry name" value="NAD(P)-binding Rossmann-like Domain"/>
    <property type="match status" value="1"/>
</dbReference>
<comment type="caution">
    <text evidence="12">The sequence shown here is derived from an EMBL/GenBank/DDBJ whole genome shotgun (WGS) entry which is preliminary data.</text>
</comment>
<comment type="cofactor">
    <cofactor evidence="1 9">
        <name>FAD</name>
        <dbReference type="ChEBI" id="CHEBI:57692"/>
    </cofactor>
</comment>
<dbReference type="PIRSF" id="PIRSF000362">
    <property type="entry name" value="FNR"/>
    <property type="match status" value="1"/>
</dbReference>
<dbReference type="PANTHER" id="PTHR48467">
    <property type="entry name" value="GLUTAMATE SYNTHASE 1 [NADH], CHLOROPLASTIC-LIKE"/>
    <property type="match status" value="1"/>
</dbReference>
<feature type="binding site" evidence="9">
    <location>
        <position position="106"/>
    </location>
    <ligand>
        <name>FAD</name>
        <dbReference type="ChEBI" id="CHEBI:57692"/>
    </ligand>
</feature>
<dbReference type="EC" id="1.18.1.2" evidence="3"/>
<dbReference type="EMBL" id="QUAL01000430">
    <property type="protein sequence ID" value="RIQ11238.1"/>
    <property type="molecule type" value="Genomic_DNA"/>
</dbReference>
<evidence type="ECO:0000256" key="6">
    <source>
        <dbReference type="ARBA" id="ARBA00022857"/>
    </source>
</evidence>
<dbReference type="SUPFAM" id="SSF51971">
    <property type="entry name" value="Nucleotide-binding domain"/>
    <property type="match status" value="2"/>
</dbReference>
<proteinExistence type="inferred from homology"/>
<sequence length="467" mass="49523">MGRRGPWCERAESAYVGLMEDDGSRSEAAGRAAAIVGAGPAGLYALAALVRSDRFDRIDVFEAAPAPYGLVRYGVAPDHPKTRNISRVLARGFEHTRVRFLGNVSVGRDLTVDELRAGYDVVVVSTGMLGDRRLGIPGEDLPGSYGASELVAWYTGHPQAGAVQLPANLTSATVIGAGNVALDIARILAKDAATLRSTSMPRHVVDALAASTVTDVHLVARRGPAQAKFTSPELHELGALDGVDLVVDPADLELRPADEEAVAHDRHAKVTVDVCREWSQRPATGAPRRIHFHYWRRPVRILGDTAVTGIELEPTRDAGAPVLTLPTQLVVRAIGYHGRPIPGLPFDEAAGTVPSRDGRVIADGAVVAGVYVTGWLRRGPTGVIATNRGDANEVAESVLADLDTLPERPSDPDGVDKLLAERGVRVVTWVDWLRLEAHEKATGDAAGGDPIVVHDLATALEVIDAAG</sequence>
<evidence type="ECO:0000313" key="13">
    <source>
        <dbReference type="Proteomes" id="UP000284057"/>
    </source>
</evidence>
<feature type="binding site" evidence="9">
    <location>
        <position position="375"/>
    </location>
    <ligand>
        <name>FAD</name>
        <dbReference type="ChEBI" id="CHEBI:57692"/>
    </ligand>
</feature>
<dbReference type="Gene3D" id="3.50.50.60">
    <property type="entry name" value="FAD/NAD(P)-binding domain"/>
    <property type="match status" value="1"/>
</dbReference>
<feature type="binding site" evidence="10">
    <location>
        <position position="382"/>
    </location>
    <ligand>
        <name>NADP(+)</name>
        <dbReference type="ChEBI" id="CHEBI:58349"/>
    </ligand>
</feature>
<feature type="binding site" evidence="9">
    <location>
        <begin position="382"/>
        <end position="384"/>
    </location>
    <ligand>
        <name>FAD</name>
        <dbReference type="ChEBI" id="CHEBI:57692"/>
    </ligand>
</feature>
<reference evidence="12 13" key="1">
    <citation type="submission" date="2018-09" db="EMBL/GenBank/DDBJ databases">
        <title>Isolation, diversity and antifungal activity of actinobacteria from wheat.</title>
        <authorList>
            <person name="Han C."/>
        </authorList>
    </citation>
    <scope>NUCLEOTIDE SEQUENCE [LARGE SCALE GENOMIC DNA]</scope>
    <source>
        <strain evidence="12 13">NEAU-YY265</strain>
    </source>
</reference>
<feature type="binding site" evidence="10">
    <location>
        <begin position="221"/>
        <end position="222"/>
    </location>
    <ligand>
        <name>NADP(+)</name>
        <dbReference type="ChEBI" id="CHEBI:58349"/>
    </ligand>
</feature>
<evidence type="ECO:0000256" key="9">
    <source>
        <dbReference type="PIRSR" id="PIRSR000362-1"/>
    </source>
</evidence>